<evidence type="ECO:0000313" key="7">
    <source>
        <dbReference type="Proteomes" id="UP000247892"/>
    </source>
</evidence>
<accession>A0A318LRH7</accession>
<dbReference type="PANTHER" id="PTHR30011:SF16">
    <property type="entry name" value="C2H2 FINGER DOMAIN TRANSCRIPTION FACTOR (EUROFUNG)-RELATED"/>
    <property type="match status" value="1"/>
</dbReference>
<dbReference type="NCBIfam" id="TIGR03619">
    <property type="entry name" value="F420_Rv2161c"/>
    <property type="match status" value="1"/>
</dbReference>
<comment type="caution">
    <text evidence="6">The sequence shown here is derived from an EMBL/GenBank/DDBJ whole genome shotgun (WGS) entry which is preliminary data.</text>
</comment>
<dbReference type="AlphaFoldDB" id="A0A318LRH7"/>
<dbReference type="RefSeq" id="WP_110336210.1">
    <property type="nucleotide sequence ID" value="NZ_MASU01000005.1"/>
</dbReference>
<evidence type="ECO:0000256" key="4">
    <source>
        <dbReference type="ARBA" id="ARBA00023033"/>
    </source>
</evidence>
<dbReference type="SUPFAM" id="SSF51679">
    <property type="entry name" value="Bacterial luciferase-like"/>
    <property type="match status" value="1"/>
</dbReference>
<proteinExistence type="predicted"/>
<evidence type="ECO:0000256" key="2">
    <source>
        <dbReference type="ARBA" id="ARBA00022643"/>
    </source>
</evidence>
<dbReference type="InterPro" id="IPR019921">
    <property type="entry name" value="Lucif-like_OxRdtase_Rv2161c"/>
</dbReference>
<evidence type="ECO:0000313" key="6">
    <source>
        <dbReference type="EMBL" id="PXY36210.1"/>
    </source>
</evidence>
<organism evidence="6 7">
    <name type="scientific">Prauserella flavalba</name>
    <dbReference type="NCBI Taxonomy" id="1477506"/>
    <lineage>
        <taxon>Bacteria</taxon>
        <taxon>Bacillati</taxon>
        <taxon>Actinomycetota</taxon>
        <taxon>Actinomycetes</taxon>
        <taxon>Pseudonocardiales</taxon>
        <taxon>Pseudonocardiaceae</taxon>
        <taxon>Prauserella</taxon>
    </lineage>
</organism>
<dbReference type="Pfam" id="PF00296">
    <property type="entry name" value="Bac_luciferase"/>
    <property type="match status" value="1"/>
</dbReference>
<keyword evidence="1" id="KW-0285">Flavoprotein</keyword>
<dbReference type="InterPro" id="IPR011251">
    <property type="entry name" value="Luciferase-like_dom"/>
</dbReference>
<dbReference type="GO" id="GO:0016705">
    <property type="term" value="F:oxidoreductase activity, acting on paired donors, with incorporation or reduction of molecular oxygen"/>
    <property type="evidence" value="ECO:0007669"/>
    <property type="project" value="InterPro"/>
</dbReference>
<keyword evidence="2" id="KW-0288">FMN</keyword>
<dbReference type="InterPro" id="IPR036661">
    <property type="entry name" value="Luciferase-like_sf"/>
</dbReference>
<evidence type="ECO:0000259" key="5">
    <source>
        <dbReference type="Pfam" id="PF00296"/>
    </source>
</evidence>
<feature type="domain" description="Luciferase-like" evidence="5">
    <location>
        <begin position="12"/>
        <end position="237"/>
    </location>
</feature>
<evidence type="ECO:0000256" key="1">
    <source>
        <dbReference type="ARBA" id="ARBA00022630"/>
    </source>
</evidence>
<evidence type="ECO:0000256" key="3">
    <source>
        <dbReference type="ARBA" id="ARBA00023002"/>
    </source>
</evidence>
<name>A0A318LRH7_9PSEU</name>
<dbReference type="PANTHER" id="PTHR30011">
    <property type="entry name" value="ALKANESULFONATE MONOOXYGENASE-RELATED"/>
    <property type="match status" value="1"/>
</dbReference>
<dbReference type="EMBL" id="MASU01000005">
    <property type="protein sequence ID" value="PXY36210.1"/>
    <property type="molecule type" value="Genomic_DNA"/>
</dbReference>
<reference evidence="6 7" key="1">
    <citation type="submission" date="2016-07" db="EMBL/GenBank/DDBJ databases">
        <title>Draft genome sequence of Prauserella sp. YIM 121212, isolated from alkaline soil.</title>
        <authorList>
            <person name="Ruckert C."/>
            <person name="Albersmeier A."/>
            <person name="Jiang C.-L."/>
            <person name="Jiang Y."/>
            <person name="Kalinowski J."/>
            <person name="Schneider O."/>
            <person name="Winkler A."/>
            <person name="Zotchev S.B."/>
        </authorList>
    </citation>
    <scope>NUCLEOTIDE SEQUENCE [LARGE SCALE GENOMIC DNA]</scope>
    <source>
        <strain evidence="6 7">YIM 121212</strain>
    </source>
</reference>
<sequence>MTDSFRVGISAYDVDAADFTELAAAADGLGFDTLWLGEHVLAPESANETAHPATEGQPRHHTGGLLDPAVRLVDPLTTLAAAAARTRRITLATGVYLLPLRHPLATARVVSTVQQLAGGRFHLGIGAGWLEAEFAALGIDFRTRFSRMEECVDVLRAAWRGGWFSHSGKHFRFGRVHLSEHPVRVPLVLGGNSGPALRRAARLADGWLSSGTLDYDTAARLRDQLAAADAAEGRTTPLRCWFRIERPDPVLAGRFAAEGMTDLVVWADQVWKGPGQDDRRNSLARAAAELGVAPSGP</sequence>
<dbReference type="GO" id="GO:0004497">
    <property type="term" value="F:monooxygenase activity"/>
    <property type="evidence" value="ECO:0007669"/>
    <property type="project" value="UniProtKB-KW"/>
</dbReference>
<keyword evidence="3" id="KW-0560">Oxidoreductase</keyword>
<protein>
    <submittedName>
        <fullName evidence="6">LLM class F420-dependent oxidoreductase</fullName>
    </submittedName>
</protein>
<dbReference type="Proteomes" id="UP000247892">
    <property type="component" value="Unassembled WGS sequence"/>
</dbReference>
<keyword evidence="7" id="KW-1185">Reference proteome</keyword>
<dbReference type="Gene3D" id="3.20.20.30">
    <property type="entry name" value="Luciferase-like domain"/>
    <property type="match status" value="1"/>
</dbReference>
<dbReference type="OrthoDB" id="4074025at2"/>
<keyword evidence="4" id="KW-0503">Monooxygenase</keyword>
<dbReference type="InterPro" id="IPR051260">
    <property type="entry name" value="Diverse_substr_monoxygenases"/>
</dbReference>
<gene>
    <name evidence="6" type="ORF">BA062_12300</name>
</gene>